<evidence type="ECO:0000259" key="6">
    <source>
        <dbReference type="PROSITE" id="PS50977"/>
    </source>
</evidence>
<keyword evidence="8" id="KW-1185">Reference proteome</keyword>
<dbReference type="Proteomes" id="UP001501423">
    <property type="component" value="Unassembled WGS sequence"/>
</dbReference>
<feature type="region of interest" description="Disordered" evidence="5">
    <location>
        <begin position="266"/>
        <end position="317"/>
    </location>
</feature>
<feature type="domain" description="HTH tetR-type" evidence="6">
    <location>
        <begin position="77"/>
        <end position="137"/>
    </location>
</feature>
<dbReference type="PROSITE" id="PS50977">
    <property type="entry name" value="HTH_TETR_2"/>
    <property type="match status" value="1"/>
</dbReference>
<dbReference type="PANTHER" id="PTHR47506">
    <property type="entry name" value="TRANSCRIPTIONAL REGULATORY PROTEIN"/>
    <property type="match status" value="1"/>
</dbReference>
<dbReference type="SUPFAM" id="SSF46689">
    <property type="entry name" value="Homeodomain-like"/>
    <property type="match status" value="1"/>
</dbReference>
<feature type="region of interest" description="Disordered" evidence="5">
    <location>
        <begin position="1"/>
        <end position="22"/>
    </location>
</feature>
<keyword evidence="3" id="KW-0804">Transcription</keyword>
<proteinExistence type="predicted"/>
<reference evidence="7 8" key="1">
    <citation type="journal article" date="2019" name="Int. J. Syst. Evol. Microbiol.">
        <title>The Global Catalogue of Microorganisms (GCM) 10K type strain sequencing project: providing services to taxonomists for standard genome sequencing and annotation.</title>
        <authorList>
            <consortium name="The Broad Institute Genomics Platform"/>
            <consortium name="The Broad Institute Genome Sequencing Center for Infectious Disease"/>
            <person name="Wu L."/>
            <person name="Ma J."/>
        </authorList>
    </citation>
    <scope>NUCLEOTIDE SEQUENCE [LARGE SCALE GENOMIC DNA]</scope>
    <source>
        <strain evidence="7 8">JCM 9650</strain>
    </source>
</reference>
<keyword evidence="1" id="KW-0805">Transcription regulation</keyword>
<dbReference type="Pfam" id="PF00440">
    <property type="entry name" value="TetR_N"/>
    <property type="match status" value="1"/>
</dbReference>
<dbReference type="InterPro" id="IPR036271">
    <property type="entry name" value="Tet_transcr_reg_TetR-rel_C_sf"/>
</dbReference>
<evidence type="ECO:0000313" key="8">
    <source>
        <dbReference type="Proteomes" id="UP001501423"/>
    </source>
</evidence>
<comment type="caution">
    <text evidence="7">The sequence shown here is derived from an EMBL/GenBank/DDBJ whole genome shotgun (WGS) entry which is preliminary data.</text>
</comment>
<accession>A0ABN3W9N5</accession>
<feature type="DNA-binding region" description="H-T-H motif" evidence="4">
    <location>
        <begin position="100"/>
        <end position="119"/>
    </location>
</feature>
<dbReference type="PANTHER" id="PTHR47506:SF1">
    <property type="entry name" value="HTH-TYPE TRANSCRIPTIONAL REGULATOR YJDC"/>
    <property type="match status" value="1"/>
</dbReference>
<feature type="compositionally biased region" description="Low complexity" evidence="5">
    <location>
        <begin position="270"/>
        <end position="281"/>
    </location>
</feature>
<evidence type="ECO:0000256" key="4">
    <source>
        <dbReference type="PROSITE-ProRule" id="PRU00335"/>
    </source>
</evidence>
<evidence type="ECO:0000256" key="3">
    <source>
        <dbReference type="ARBA" id="ARBA00023163"/>
    </source>
</evidence>
<dbReference type="InterPro" id="IPR054126">
    <property type="entry name" value="CprB_TetR_C"/>
</dbReference>
<sequence>MRGEESGPRLRRKGKPANRERHPEANFHSWVFRFERNAAIPRVADGSLLRAYAGALHCGPFTTEPNEVREILQERARATRRSLLEAAAFLFAQQGYAGTSVNDISARSGRTSGSVYFHYASKEGIAQAVVREGFATWPSLVPRYDDPSVPPLERLVALSHDIARALAEDSLTRAGARLWAERHTINADLPDPFVLWTTAVTRLLAQARAGGCLAAGVRPAATARTLVRAFYGFCTLTEALEGSHALPVRVSDWWQLTLPALQRDPRACQAPTRPAAASPATDDCPPPHALPLGAPATGERKRTARTTEHATNCPERQ</sequence>
<gene>
    <name evidence="7" type="ORF">GCM10010478_01400</name>
</gene>
<evidence type="ECO:0000256" key="2">
    <source>
        <dbReference type="ARBA" id="ARBA00023125"/>
    </source>
</evidence>
<dbReference type="SUPFAM" id="SSF48498">
    <property type="entry name" value="Tetracyclin repressor-like, C-terminal domain"/>
    <property type="match status" value="1"/>
</dbReference>
<dbReference type="InterPro" id="IPR047923">
    <property type="entry name" value="ArpA-like"/>
</dbReference>
<evidence type="ECO:0000313" key="7">
    <source>
        <dbReference type="EMBL" id="GAA2906616.1"/>
    </source>
</evidence>
<dbReference type="PRINTS" id="PR00455">
    <property type="entry name" value="HTHTETR"/>
</dbReference>
<dbReference type="InterPro" id="IPR001647">
    <property type="entry name" value="HTH_TetR"/>
</dbReference>
<evidence type="ECO:0000256" key="1">
    <source>
        <dbReference type="ARBA" id="ARBA00023015"/>
    </source>
</evidence>
<dbReference type="Pfam" id="PF21935">
    <property type="entry name" value="TetR_C_45"/>
    <property type="match status" value="1"/>
</dbReference>
<protein>
    <recommendedName>
        <fullName evidence="6">HTH tetR-type domain-containing protein</fullName>
    </recommendedName>
</protein>
<evidence type="ECO:0000256" key="5">
    <source>
        <dbReference type="SAM" id="MobiDB-lite"/>
    </source>
</evidence>
<name>A0ABN3W9N5_9ACTN</name>
<dbReference type="Gene3D" id="1.10.357.10">
    <property type="entry name" value="Tetracycline Repressor, domain 2"/>
    <property type="match status" value="1"/>
</dbReference>
<dbReference type="EMBL" id="BAAAVA010000001">
    <property type="protein sequence ID" value="GAA2906616.1"/>
    <property type="molecule type" value="Genomic_DNA"/>
</dbReference>
<dbReference type="NCBIfam" id="NF041196">
    <property type="entry name" value="ScbR_bind_reg"/>
    <property type="match status" value="1"/>
</dbReference>
<feature type="compositionally biased region" description="Basic and acidic residues" evidence="5">
    <location>
        <begin position="298"/>
        <end position="308"/>
    </location>
</feature>
<organism evidence="7 8">
    <name type="scientific">Streptomyces erythrogriseus</name>
    <dbReference type="NCBI Taxonomy" id="284027"/>
    <lineage>
        <taxon>Bacteria</taxon>
        <taxon>Bacillati</taxon>
        <taxon>Actinomycetota</taxon>
        <taxon>Actinomycetes</taxon>
        <taxon>Kitasatosporales</taxon>
        <taxon>Streptomycetaceae</taxon>
        <taxon>Streptomyces</taxon>
        <taxon>Streptomyces griseoincarnatus group</taxon>
    </lineage>
</organism>
<dbReference type="InterPro" id="IPR009057">
    <property type="entry name" value="Homeodomain-like_sf"/>
</dbReference>
<keyword evidence="2 4" id="KW-0238">DNA-binding</keyword>